<feature type="transmembrane region" description="Helical" evidence="2">
    <location>
        <begin position="40"/>
        <end position="59"/>
    </location>
</feature>
<dbReference type="OrthoDB" id="3579664at2"/>
<keyword evidence="4" id="KW-1185">Reference proteome</keyword>
<accession>A0A1M6WSY0</accession>
<dbReference type="AlphaFoldDB" id="A0A1M6WSY0"/>
<feature type="transmembrane region" description="Helical" evidence="2">
    <location>
        <begin position="12"/>
        <end position="34"/>
    </location>
</feature>
<evidence type="ECO:0008006" key="5">
    <source>
        <dbReference type="Google" id="ProtNLM"/>
    </source>
</evidence>
<dbReference type="RefSeq" id="WP_143172248.1">
    <property type="nucleotide sequence ID" value="NZ_CALGVN010000033.1"/>
</dbReference>
<gene>
    <name evidence="3" type="ORF">SAMN05443637_11582</name>
</gene>
<evidence type="ECO:0000313" key="3">
    <source>
        <dbReference type="EMBL" id="SHK96689.1"/>
    </source>
</evidence>
<dbReference type="Proteomes" id="UP000184363">
    <property type="component" value="Unassembled WGS sequence"/>
</dbReference>
<evidence type="ECO:0000256" key="2">
    <source>
        <dbReference type="SAM" id="Phobius"/>
    </source>
</evidence>
<feature type="compositionally biased region" description="Low complexity" evidence="1">
    <location>
        <begin position="86"/>
        <end position="97"/>
    </location>
</feature>
<name>A0A1M6WSY0_PSETH</name>
<feature type="region of interest" description="Disordered" evidence="1">
    <location>
        <begin position="86"/>
        <end position="113"/>
    </location>
</feature>
<evidence type="ECO:0000313" key="4">
    <source>
        <dbReference type="Proteomes" id="UP000184363"/>
    </source>
</evidence>
<sequence>MRRSFPPAGALLVFALVMMIALGTTAMVTVAVGIAAVGALMTPIVPVLLGIGIVNLVAGPQRRRRRLERRAQRFAHQQALRHARQYGHPYGHPHQGYAPPPPRPAPPPPSPEQVWAQARSRFHALRDAYAAHECDPLAVLRLPALSDVSVPSTARFVDAFAEAQALETDQYPPRQHADAFVRAVEKAERAWQAARDAAERIRLSGLSPDERRSIERVVKLLTTARDSDSDPERHAAYALARAELEKLDRAGVVHVPQPAKIAIEEAARTSLPAA</sequence>
<keyword evidence="2" id="KW-0472">Membrane</keyword>
<evidence type="ECO:0000256" key="1">
    <source>
        <dbReference type="SAM" id="MobiDB-lite"/>
    </source>
</evidence>
<keyword evidence="2" id="KW-0812">Transmembrane</keyword>
<protein>
    <recommendedName>
        <fullName evidence="5">DUF2786 domain-containing protein</fullName>
    </recommendedName>
</protein>
<dbReference type="EMBL" id="FRAP01000015">
    <property type="protein sequence ID" value="SHK96689.1"/>
    <property type="molecule type" value="Genomic_DNA"/>
</dbReference>
<keyword evidence="2" id="KW-1133">Transmembrane helix</keyword>
<reference evidence="3 4" key="1">
    <citation type="submission" date="2016-11" db="EMBL/GenBank/DDBJ databases">
        <authorList>
            <person name="Jaros S."/>
            <person name="Januszkiewicz K."/>
            <person name="Wedrychowicz H."/>
        </authorList>
    </citation>
    <scope>NUCLEOTIDE SEQUENCE [LARGE SCALE GENOMIC DNA]</scope>
    <source>
        <strain evidence="3 4">DSM 43832</strain>
    </source>
</reference>
<organism evidence="3 4">
    <name type="scientific">Pseudonocardia thermophila</name>
    <dbReference type="NCBI Taxonomy" id="1848"/>
    <lineage>
        <taxon>Bacteria</taxon>
        <taxon>Bacillati</taxon>
        <taxon>Actinomycetota</taxon>
        <taxon>Actinomycetes</taxon>
        <taxon>Pseudonocardiales</taxon>
        <taxon>Pseudonocardiaceae</taxon>
        <taxon>Pseudonocardia</taxon>
    </lineage>
</organism>
<proteinExistence type="predicted"/>
<feature type="compositionally biased region" description="Pro residues" evidence="1">
    <location>
        <begin position="98"/>
        <end position="111"/>
    </location>
</feature>